<dbReference type="InterPro" id="IPR046027">
    <property type="entry name" value="DUF5985"/>
</dbReference>
<comment type="caution">
    <text evidence="2">The sequence shown here is derived from an EMBL/GenBank/DDBJ whole genome shotgun (WGS) entry which is preliminary data.</text>
</comment>
<evidence type="ECO:0000313" key="3">
    <source>
        <dbReference type="Proteomes" id="UP000298213"/>
    </source>
</evidence>
<protein>
    <submittedName>
        <fullName evidence="2">Uncharacterized protein</fullName>
    </submittedName>
</protein>
<reference evidence="2 3" key="1">
    <citation type="submission" date="2019-03" db="EMBL/GenBank/DDBJ databases">
        <title>Genome sequence of Sphingomonas sp. 17J27-24.</title>
        <authorList>
            <person name="Kim M."/>
            <person name="Maeng S."/>
            <person name="Sathiyaraj S."/>
        </authorList>
    </citation>
    <scope>NUCLEOTIDE SEQUENCE [LARGE SCALE GENOMIC DNA]</scope>
    <source>
        <strain evidence="2 3">17J27-24</strain>
    </source>
</reference>
<keyword evidence="1" id="KW-0812">Transmembrane</keyword>
<feature type="transmembrane region" description="Helical" evidence="1">
    <location>
        <begin position="6"/>
        <end position="25"/>
    </location>
</feature>
<keyword evidence="1" id="KW-0472">Membrane</keyword>
<feature type="transmembrane region" description="Helical" evidence="1">
    <location>
        <begin position="62"/>
        <end position="80"/>
    </location>
</feature>
<keyword evidence="1" id="KW-1133">Transmembrane helix</keyword>
<organism evidence="2 3">
    <name type="scientific">Sphingomonas parva</name>
    <dbReference type="NCBI Taxonomy" id="2555898"/>
    <lineage>
        <taxon>Bacteria</taxon>
        <taxon>Pseudomonadati</taxon>
        <taxon>Pseudomonadota</taxon>
        <taxon>Alphaproteobacteria</taxon>
        <taxon>Sphingomonadales</taxon>
        <taxon>Sphingomonadaceae</taxon>
        <taxon>Sphingomonas</taxon>
    </lineage>
</organism>
<dbReference type="Proteomes" id="UP000298213">
    <property type="component" value="Unassembled WGS sequence"/>
</dbReference>
<accession>A0A4Y8ZQT0</accession>
<dbReference type="Pfam" id="PF19447">
    <property type="entry name" value="DUF5985"/>
    <property type="match status" value="1"/>
</dbReference>
<evidence type="ECO:0000256" key="1">
    <source>
        <dbReference type="SAM" id="Phobius"/>
    </source>
</evidence>
<feature type="transmembrane region" description="Helical" evidence="1">
    <location>
        <begin position="37"/>
        <end position="56"/>
    </location>
</feature>
<name>A0A4Y8ZQT0_9SPHN</name>
<dbReference type="AlphaFoldDB" id="A0A4Y8ZQT0"/>
<gene>
    <name evidence="2" type="ORF">E2493_10070</name>
</gene>
<dbReference type="OrthoDB" id="7433565at2"/>
<proteinExistence type="predicted"/>
<dbReference type="RefSeq" id="WP_135086326.1">
    <property type="nucleotide sequence ID" value="NZ_SPDV01000017.1"/>
</dbReference>
<sequence length="87" mass="9657">MTLLNFLAGAITFGFLLAALYFARFWRRTGDPLFRSFAAAFGLLGLGQALLALANVPVEERSWIYLIRLLAFALIIAAIVRKNRPQG</sequence>
<evidence type="ECO:0000313" key="2">
    <source>
        <dbReference type="EMBL" id="TFI58324.1"/>
    </source>
</evidence>
<keyword evidence="3" id="KW-1185">Reference proteome</keyword>
<dbReference type="EMBL" id="SPDV01000017">
    <property type="protein sequence ID" value="TFI58324.1"/>
    <property type="molecule type" value="Genomic_DNA"/>
</dbReference>